<evidence type="ECO:0000313" key="3">
    <source>
        <dbReference type="Proteomes" id="UP001259832"/>
    </source>
</evidence>
<evidence type="ECO:0000313" key="2">
    <source>
        <dbReference type="EMBL" id="KAK1942095.1"/>
    </source>
</evidence>
<comment type="caution">
    <text evidence="2">The sequence shown here is derived from an EMBL/GenBank/DDBJ whole genome shotgun (WGS) entry which is preliminary data.</text>
</comment>
<evidence type="ECO:0008006" key="4">
    <source>
        <dbReference type="Google" id="ProtNLM"/>
    </source>
</evidence>
<keyword evidence="1" id="KW-0732">Signal</keyword>
<feature type="signal peptide" evidence="1">
    <location>
        <begin position="1"/>
        <end position="20"/>
    </location>
</feature>
<gene>
    <name evidence="2" type="ORF">P3T76_006417</name>
</gene>
<keyword evidence="3" id="KW-1185">Reference proteome</keyword>
<protein>
    <recommendedName>
        <fullName evidence="4">Phytotoxin PcF domain-containing protein</fullName>
    </recommendedName>
</protein>
<dbReference type="EMBL" id="JASMQC010000010">
    <property type="protein sequence ID" value="KAK1942095.1"/>
    <property type="molecule type" value="Genomic_DNA"/>
</dbReference>
<proteinExistence type="predicted"/>
<evidence type="ECO:0000256" key="1">
    <source>
        <dbReference type="SAM" id="SignalP"/>
    </source>
</evidence>
<feature type="chain" id="PRO_5042272036" description="Phytotoxin PcF domain-containing protein" evidence="1">
    <location>
        <begin position="21"/>
        <end position="79"/>
    </location>
</feature>
<name>A0AAD9LMA3_9STRA</name>
<reference evidence="2" key="1">
    <citation type="submission" date="2023-08" db="EMBL/GenBank/DDBJ databases">
        <title>Reference Genome Resource for the Citrus Pathogen Phytophthora citrophthora.</title>
        <authorList>
            <person name="Moller H."/>
            <person name="Coetzee B."/>
            <person name="Rose L.J."/>
            <person name="Van Niekerk J.M."/>
        </authorList>
    </citation>
    <scope>NUCLEOTIDE SEQUENCE</scope>
    <source>
        <strain evidence="2">STE-U-9442</strain>
    </source>
</reference>
<accession>A0AAD9LMA3</accession>
<organism evidence="2 3">
    <name type="scientific">Phytophthora citrophthora</name>
    <dbReference type="NCBI Taxonomy" id="4793"/>
    <lineage>
        <taxon>Eukaryota</taxon>
        <taxon>Sar</taxon>
        <taxon>Stramenopiles</taxon>
        <taxon>Oomycota</taxon>
        <taxon>Peronosporomycetes</taxon>
        <taxon>Peronosporales</taxon>
        <taxon>Peronosporaceae</taxon>
        <taxon>Phytophthora</taxon>
    </lineage>
</organism>
<dbReference type="Proteomes" id="UP001259832">
    <property type="component" value="Unassembled WGS sequence"/>
</dbReference>
<sequence length="79" mass="8052">MNAKVCLVTLFAIVATTINAKLCQPGCGGQNSDQNAYISSCCQQYEATTGANFGACCTSSCGNGSPCKWENLGSSTGEA</sequence>
<dbReference type="AlphaFoldDB" id="A0AAD9LMA3"/>